<evidence type="ECO:0000256" key="14">
    <source>
        <dbReference type="ARBA" id="ARBA00022884"/>
    </source>
</evidence>
<comment type="function">
    <text evidence="15">Digests double-stranded RNA. Involved in the processing of primary rRNA transcript to yield the immediate precursors to the large and small rRNAs (23S and 16S). Processes some mRNAs, and tRNAs when they are encoded in the rRNA operon. Processes pre-crRNA and tracrRNA of type II CRISPR loci if present in the organism.</text>
</comment>
<keyword evidence="15" id="KW-0699">rRNA-binding</keyword>
<keyword evidence="10 15" id="KW-0479">Metal-binding</keyword>
<reference evidence="18" key="1">
    <citation type="submission" date="2021-08" db="EMBL/GenBank/DDBJ databases">
        <title>Comparative analyses of Brucepasteria parasyntrophica and Teretinema zuelzerae.</title>
        <authorList>
            <person name="Song Y."/>
            <person name="Brune A."/>
        </authorList>
    </citation>
    <scope>NUCLEOTIDE SEQUENCE</scope>
    <source>
        <strain evidence="18">DSM 1903</strain>
    </source>
</reference>
<dbReference type="RefSeq" id="WP_230754970.1">
    <property type="nucleotide sequence ID" value="NZ_JAINWA010000003.1"/>
</dbReference>
<keyword evidence="14 15" id="KW-0694">RNA-binding</keyword>
<evidence type="ECO:0000256" key="5">
    <source>
        <dbReference type="ARBA" id="ARBA00022490"/>
    </source>
</evidence>
<evidence type="ECO:0000256" key="13">
    <source>
        <dbReference type="ARBA" id="ARBA00022842"/>
    </source>
</evidence>
<dbReference type="Pfam" id="PF14622">
    <property type="entry name" value="Ribonucleas_3_3"/>
    <property type="match status" value="1"/>
</dbReference>
<dbReference type="GO" id="GO:0046872">
    <property type="term" value="F:metal ion binding"/>
    <property type="evidence" value="ECO:0007669"/>
    <property type="project" value="UniProtKB-KW"/>
</dbReference>
<dbReference type="PROSITE" id="PS00517">
    <property type="entry name" value="RNASE_3_1"/>
    <property type="match status" value="1"/>
</dbReference>
<evidence type="ECO:0000256" key="3">
    <source>
        <dbReference type="ARBA" id="ARBA00010183"/>
    </source>
</evidence>
<dbReference type="FunFam" id="3.30.160.20:FF:000003">
    <property type="entry name" value="Ribonuclease 3"/>
    <property type="match status" value="1"/>
</dbReference>
<dbReference type="GO" id="GO:0005737">
    <property type="term" value="C:cytoplasm"/>
    <property type="evidence" value="ECO:0007669"/>
    <property type="project" value="UniProtKB-SubCell"/>
</dbReference>
<feature type="active site" evidence="15">
    <location>
        <position position="133"/>
    </location>
</feature>
<dbReference type="GO" id="GO:0006364">
    <property type="term" value="P:rRNA processing"/>
    <property type="evidence" value="ECO:0007669"/>
    <property type="project" value="UniProtKB-UniRule"/>
</dbReference>
<keyword evidence="7 15" id="KW-0507">mRNA processing</keyword>
<name>A0AAE3EHL2_9SPIR</name>
<sequence length="241" mass="26979">MFPFRDSLTGDRKQNLLAFQKQAGFRFKDAGLLDLAFHHRSSTNETTGIRENNERLEFLGDAVLGMVVAARLYECMADRQEGDLAKAKSVVVSEDTLSGIALSLRINEYLVLGKGEEMSGGRAKKAILADAVEAIIGALYLDSGIKAAEEFILKIMDPQIQLVLQNRHHKDYKTLLQEYLQKQYKTIPRYALVKKTGPDHDRTFWVTVDLRGSVYGPESGKNKKEAEQAAAKRAWDELGLC</sequence>
<evidence type="ECO:0000256" key="10">
    <source>
        <dbReference type="ARBA" id="ARBA00022723"/>
    </source>
</evidence>
<dbReference type="GO" id="GO:0019843">
    <property type="term" value="F:rRNA binding"/>
    <property type="evidence" value="ECO:0007669"/>
    <property type="project" value="UniProtKB-KW"/>
</dbReference>
<dbReference type="GO" id="GO:0008033">
    <property type="term" value="P:tRNA processing"/>
    <property type="evidence" value="ECO:0007669"/>
    <property type="project" value="UniProtKB-KW"/>
</dbReference>
<comment type="catalytic activity">
    <reaction evidence="1 15">
        <text>Endonucleolytic cleavage to 5'-phosphomonoester.</text>
        <dbReference type="EC" id="3.1.26.3"/>
    </reaction>
</comment>
<dbReference type="PANTHER" id="PTHR11207">
    <property type="entry name" value="RIBONUCLEASE III"/>
    <property type="match status" value="1"/>
</dbReference>
<dbReference type="SUPFAM" id="SSF69065">
    <property type="entry name" value="RNase III domain-like"/>
    <property type="match status" value="1"/>
</dbReference>
<dbReference type="GO" id="GO:0003725">
    <property type="term" value="F:double-stranded RNA binding"/>
    <property type="evidence" value="ECO:0007669"/>
    <property type="project" value="TreeGrafter"/>
</dbReference>
<dbReference type="PROSITE" id="PS50137">
    <property type="entry name" value="DS_RBD"/>
    <property type="match status" value="1"/>
</dbReference>
<comment type="cofactor">
    <cofactor evidence="15">
        <name>Mg(2+)</name>
        <dbReference type="ChEBI" id="CHEBI:18420"/>
    </cofactor>
</comment>
<evidence type="ECO:0000256" key="7">
    <source>
        <dbReference type="ARBA" id="ARBA00022664"/>
    </source>
</evidence>
<dbReference type="EC" id="3.1.26.3" evidence="15"/>
<protein>
    <recommendedName>
        <fullName evidence="15">Ribonuclease 3</fullName>
        <ecNumber evidence="15">3.1.26.3</ecNumber>
    </recommendedName>
    <alternativeName>
        <fullName evidence="15">Ribonuclease III</fullName>
        <shortName evidence="15">RNase III</shortName>
    </alternativeName>
</protein>
<gene>
    <name evidence="15 18" type="primary">rnc</name>
    <name evidence="18" type="ORF">K7J14_07640</name>
</gene>
<evidence type="ECO:0000256" key="2">
    <source>
        <dbReference type="ARBA" id="ARBA00004496"/>
    </source>
</evidence>
<dbReference type="GO" id="GO:0006397">
    <property type="term" value="P:mRNA processing"/>
    <property type="evidence" value="ECO:0007669"/>
    <property type="project" value="UniProtKB-UniRule"/>
</dbReference>
<dbReference type="HAMAP" id="MF_00104">
    <property type="entry name" value="RNase_III"/>
    <property type="match status" value="1"/>
</dbReference>
<dbReference type="NCBIfam" id="TIGR02191">
    <property type="entry name" value="RNaseIII"/>
    <property type="match status" value="1"/>
</dbReference>
<comment type="caution">
    <text evidence="18">The sequence shown here is derived from an EMBL/GenBank/DDBJ whole genome shotgun (WGS) entry which is preliminary data.</text>
</comment>
<evidence type="ECO:0000259" key="17">
    <source>
        <dbReference type="PROSITE" id="PS50142"/>
    </source>
</evidence>
<comment type="subunit">
    <text evidence="4 15">Homodimer.</text>
</comment>
<keyword evidence="6 15" id="KW-0698">rRNA processing</keyword>
<dbReference type="SMART" id="SM00358">
    <property type="entry name" value="DSRM"/>
    <property type="match status" value="1"/>
</dbReference>
<feature type="domain" description="DRBM" evidence="16">
    <location>
        <begin position="171"/>
        <end position="240"/>
    </location>
</feature>
<dbReference type="GO" id="GO:0042802">
    <property type="term" value="F:identical protein binding"/>
    <property type="evidence" value="ECO:0007669"/>
    <property type="project" value="UniProtKB-ARBA"/>
</dbReference>
<dbReference type="SUPFAM" id="SSF54768">
    <property type="entry name" value="dsRNA-binding domain-like"/>
    <property type="match status" value="1"/>
</dbReference>
<keyword evidence="5 15" id="KW-0963">Cytoplasm</keyword>
<dbReference type="PANTHER" id="PTHR11207:SF0">
    <property type="entry name" value="RIBONUCLEASE 3"/>
    <property type="match status" value="1"/>
</dbReference>
<feature type="binding site" evidence="15">
    <location>
        <position position="130"/>
    </location>
    <ligand>
        <name>Mg(2+)</name>
        <dbReference type="ChEBI" id="CHEBI:18420"/>
    </ligand>
</feature>
<evidence type="ECO:0000313" key="19">
    <source>
        <dbReference type="Proteomes" id="UP001198163"/>
    </source>
</evidence>
<keyword evidence="19" id="KW-1185">Reference proteome</keyword>
<dbReference type="Proteomes" id="UP001198163">
    <property type="component" value="Unassembled WGS sequence"/>
</dbReference>
<dbReference type="InterPro" id="IPR000999">
    <property type="entry name" value="RNase_III_dom"/>
</dbReference>
<evidence type="ECO:0000256" key="4">
    <source>
        <dbReference type="ARBA" id="ARBA00011738"/>
    </source>
</evidence>
<accession>A0AAE3EHL2</accession>
<feature type="binding site" evidence="15">
    <location>
        <position position="57"/>
    </location>
    <ligand>
        <name>Mg(2+)</name>
        <dbReference type="ChEBI" id="CHEBI:18420"/>
    </ligand>
</feature>
<feature type="binding site" evidence="15">
    <location>
        <position position="133"/>
    </location>
    <ligand>
        <name>Mg(2+)</name>
        <dbReference type="ChEBI" id="CHEBI:18420"/>
    </ligand>
</feature>
<dbReference type="PROSITE" id="PS50142">
    <property type="entry name" value="RNASE_3_2"/>
    <property type="match status" value="1"/>
</dbReference>
<evidence type="ECO:0000256" key="11">
    <source>
        <dbReference type="ARBA" id="ARBA00022759"/>
    </source>
</evidence>
<evidence type="ECO:0000256" key="1">
    <source>
        <dbReference type="ARBA" id="ARBA00000109"/>
    </source>
</evidence>
<feature type="active site" evidence="15">
    <location>
        <position position="61"/>
    </location>
</feature>
<dbReference type="CDD" id="cd10845">
    <property type="entry name" value="DSRM_RNAse_III_family"/>
    <property type="match status" value="1"/>
</dbReference>
<keyword evidence="8 15" id="KW-0819">tRNA processing</keyword>
<evidence type="ECO:0000256" key="6">
    <source>
        <dbReference type="ARBA" id="ARBA00022552"/>
    </source>
</evidence>
<evidence type="ECO:0000256" key="15">
    <source>
        <dbReference type="HAMAP-Rule" id="MF_00104"/>
    </source>
</evidence>
<dbReference type="Gene3D" id="3.30.160.20">
    <property type="match status" value="1"/>
</dbReference>
<evidence type="ECO:0000256" key="9">
    <source>
        <dbReference type="ARBA" id="ARBA00022722"/>
    </source>
</evidence>
<feature type="domain" description="RNase III" evidence="17">
    <location>
        <begin position="16"/>
        <end position="144"/>
    </location>
</feature>
<evidence type="ECO:0000256" key="12">
    <source>
        <dbReference type="ARBA" id="ARBA00022801"/>
    </source>
</evidence>
<dbReference type="AlphaFoldDB" id="A0AAE3EHL2"/>
<comment type="subcellular location">
    <subcellularLocation>
        <location evidence="2 15">Cytoplasm</location>
    </subcellularLocation>
</comment>
<keyword evidence="11 15" id="KW-0255">Endonuclease</keyword>
<organism evidence="18 19">
    <name type="scientific">Teretinema zuelzerae</name>
    <dbReference type="NCBI Taxonomy" id="156"/>
    <lineage>
        <taxon>Bacteria</taxon>
        <taxon>Pseudomonadati</taxon>
        <taxon>Spirochaetota</taxon>
        <taxon>Spirochaetia</taxon>
        <taxon>Spirochaetales</taxon>
        <taxon>Treponemataceae</taxon>
        <taxon>Teretinema</taxon>
    </lineage>
</organism>
<dbReference type="Pfam" id="PF00035">
    <property type="entry name" value="dsrm"/>
    <property type="match status" value="1"/>
</dbReference>
<dbReference type="InterPro" id="IPR011907">
    <property type="entry name" value="RNase_III"/>
</dbReference>
<dbReference type="FunFam" id="1.10.1520.10:FF:000001">
    <property type="entry name" value="Ribonuclease 3"/>
    <property type="match status" value="1"/>
</dbReference>
<keyword evidence="12 15" id="KW-0378">Hydrolase</keyword>
<proteinExistence type="inferred from homology"/>
<evidence type="ECO:0000256" key="8">
    <source>
        <dbReference type="ARBA" id="ARBA00022694"/>
    </source>
</evidence>
<dbReference type="InterPro" id="IPR036389">
    <property type="entry name" value="RNase_III_sf"/>
</dbReference>
<dbReference type="GO" id="GO:0010468">
    <property type="term" value="P:regulation of gene expression"/>
    <property type="evidence" value="ECO:0007669"/>
    <property type="project" value="TreeGrafter"/>
</dbReference>
<evidence type="ECO:0000313" key="18">
    <source>
        <dbReference type="EMBL" id="MCD1654577.1"/>
    </source>
</evidence>
<dbReference type="GO" id="GO:0004525">
    <property type="term" value="F:ribonuclease III activity"/>
    <property type="evidence" value="ECO:0007669"/>
    <property type="project" value="UniProtKB-UniRule"/>
</dbReference>
<dbReference type="EMBL" id="JAINWA010000003">
    <property type="protein sequence ID" value="MCD1654577.1"/>
    <property type="molecule type" value="Genomic_DNA"/>
</dbReference>
<dbReference type="SMART" id="SM00535">
    <property type="entry name" value="RIBOc"/>
    <property type="match status" value="1"/>
</dbReference>
<keyword evidence="13 15" id="KW-0460">Magnesium</keyword>
<keyword evidence="9 15" id="KW-0540">Nuclease</keyword>
<dbReference type="Gene3D" id="1.10.1520.10">
    <property type="entry name" value="Ribonuclease III domain"/>
    <property type="match status" value="1"/>
</dbReference>
<evidence type="ECO:0000259" key="16">
    <source>
        <dbReference type="PROSITE" id="PS50137"/>
    </source>
</evidence>
<dbReference type="InterPro" id="IPR014720">
    <property type="entry name" value="dsRBD_dom"/>
</dbReference>
<comment type="similarity">
    <text evidence="3">Belongs to the ribonuclease III family.</text>
</comment>
<dbReference type="CDD" id="cd00593">
    <property type="entry name" value="RIBOc"/>
    <property type="match status" value="1"/>
</dbReference>